<proteinExistence type="predicted"/>
<sequence>MKRPLVLLRPQPGNDASAERARALGMDVIQIPLFEIVPTPATALPDGPFDALLVTSINGARHGDAVLRQFPHLPVFTVGDASAQAVRDAGGQIVITGQGDAASTIPLIREAGHGRVLHLCGEHVRPFDAMGIDVVRHVVYCSEARDMRPFAKLLATLPPSVMAVHSPRAGRRLNALMPPSCRNHLLLAISEAAAKDSGAGWRRVHVSPAPDDTALLRLATSLCMGAS</sequence>
<reference evidence="2 3" key="1">
    <citation type="submission" date="2020-08" db="EMBL/GenBank/DDBJ databases">
        <title>Exploring microbial biodiversity for novel pathways involved in the catabolism of aromatic compounds derived from lignin.</title>
        <authorList>
            <person name="Elkins J."/>
        </authorList>
    </citation>
    <scope>NUCLEOTIDE SEQUENCE [LARGE SCALE GENOMIC DNA]</scope>
    <source>
        <strain evidence="2 3">B1D3A</strain>
    </source>
</reference>
<accession>A0ABR6N9S5</accession>
<feature type="domain" description="Tetrapyrrole biosynthesis uroporphyrinogen III synthase" evidence="1">
    <location>
        <begin position="16"/>
        <end position="216"/>
    </location>
</feature>
<dbReference type="CDD" id="cd06578">
    <property type="entry name" value="HemD"/>
    <property type="match status" value="1"/>
</dbReference>
<dbReference type="EMBL" id="JACHKA010000001">
    <property type="protein sequence ID" value="MBB5984040.1"/>
    <property type="molecule type" value="Genomic_DNA"/>
</dbReference>
<evidence type="ECO:0000313" key="3">
    <source>
        <dbReference type="Proteomes" id="UP001138540"/>
    </source>
</evidence>
<dbReference type="GO" id="GO:0004852">
    <property type="term" value="F:uroporphyrinogen-III synthase activity"/>
    <property type="evidence" value="ECO:0007669"/>
    <property type="project" value="UniProtKB-EC"/>
</dbReference>
<dbReference type="InterPro" id="IPR003754">
    <property type="entry name" value="4pyrrol_synth_uPrphyn_synth"/>
</dbReference>
<keyword evidence="2" id="KW-0456">Lyase</keyword>
<dbReference type="Pfam" id="PF02602">
    <property type="entry name" value="HEM4"/>
    <property type="match status" value="1"/>
</dbReference>
<evidence type="ECO:0000259" key="1">
    <source>
        <dbReference type="Pfam" id="PF02602"/>
    </source>
</evidence>
<dbReference type="SUPFAM" id="SSF69618">
    <property type="entry name" value="HemD-like"/>
    <property type="match status" value="1"/>
</dbReference>
<dbReference type="RefSeq" id="WP_184148669.1">
    <property type="nucleotide sequence ID" value="NZ_JACHKA010000001.1"/>
</dbReference>
<dbReference type="InterPro" id="IPR036108">
    <property type="entry name" value="4pyrrol_syn_uPrphyn_synt_sf"/>
</dbReference>
<name>A0ABR6N9S5_9SPHN</name>
<dbReference type="EC" id="4.2.1.75" evidence="2"/>
<dbReference type="Proteomes" id="UP001138540">
    <property type="component" value="Unassembled WGS sequence"/>
</dbReference>
<dbReference type="Gene3D" id="3.40.50.10090">
    <property type="match status" value="1"/>
</dbReference>
<organism evidence="2 3">
    <name type="scientific">Sphingobium lignivorans</name>
    <dbReference type="NCBI Taxonomy" id="2735886"/>
    <lineage>
        <taxon>Bacteria</taxon>
        <taxon>Pseudomonadati</taxon>
        <taxon>Pseudomonadota</taxon>
        <taxon>Alphaproteobacteria</taxon>
        <taxon>Sphingomonadales</taxon>
        <taxon>Sphingomonadaceae</taxon>
        <taxon>Sphingobium</taxon>
    </lineage>
</organism>
<evidence type="ECO:0000313" key="2">
    <source>
        <dbReference type="EMBL" id="MBB5984040.1"/>
    </source>
</evidence>
<keyword evidence="3" id="KW-1185">Reference proteome</keyword>
<comment type="caution">
    <text evidence="2">The sequence shown here is derived from an EMBL/GenBank/DDBJ whole genome shotgun (WGS) entry which is preliminary data.</text>
</comment>
<gene>
    <name evidence="2" type="ORF">HNP60_000014</name>
</gene>
<protein>
    <submittedName>
        <fullName evidence="2">Uroporphyrinogen-III synthase</fullName>
        <ecNumber evidence="2">4.2.1.75</ecNumber>
    </submittedName>
</protein>